<evidence type="ECO:0000313" key="2">
    <source>
        <dbReference type="Proteomes" id="UP000001072"/>
    </source>
</evidence>
<keyword evidence="2" id="KW-1185">Reference proteome</keyword>
<dbReference type="InParanoid" id="F4S092"/>
<dbReference type="AlphaFoldDB" id="F4S092"/>
<dbReference type="GeneID" id="18924121"/>
<dbReference type="HOGENOM" id="CLU_534268_0_0_1"/>
<sequence>MPSATMASVILAMANSRSSSSAGDRGSLVVARLRHARAWASGVLKGGPKLTASNAVMCSPTWLFRAKGELTGTALIHVQRAPSFAVAQRLCADTSLRVSIGDWYNQTRGQDQVMRWGIGLFGWATRPANGNLGPQTVHRLRAVAIVNRQEVARGYFPAGAYVSSNAIDPDYFSEAAERHWEKQVTDGMPFLHNLVKRKLAHAYGLQLPDSEEGEEVEDDTEAAAAVAIAPVTGVQASNASAETSTDTLIDGPFDDATLLSLENLVFVKPTPADRAAHKISTLPKMICAMIAVACNCRANAIPLANGLMALASGVSCRVNKWLHAFGLTTSRTSILQALDRLRVLQEQRLIDVFKANHKLLPLLCYDNIDINIKVHHTRVNASSRMFHGTWGFYIVFQAALQAKCAEDAVNLQTFLTSMASASRKPVRMSLFSPGVKESQHFVALVKGQLGKALREYAPFIIGDGVAKFPPKLHTRAPAVEPIAMHQANIHFLRMMDAPDNSAEGVSRVID</sequence>
<gene>
    <name evidence="1" type="ORF">MELLADRAFT_110576</name>
</gene>
<protein>
    <submittedName>
        <fullName evidence="1">Uncharacterized protein</fullName>
    </submittedName>
</protein>
<accession>F4S092</accession>
<evidence type="ECO:0000313" key="1">
    <source>
        <dbReference type="EMBL" id="EGG01976.1"/>
    </source>
</evidence>
<reference evidence="2" key="1">
    <citation type="journal article" date="2011" name="Proc. Natl. Acad. Sci. U.S.A.">
        <title>Obligate biotrophy features unraveled by the genomic analysis of rust fungi.</title>
        <authorList>
            <person name="Duplessis S."/>
            <person name="Cuomo C.A."/>
            <person name="Lin Y.-C."/>
            <person name="Aerts A."/>
            <person name="Tisserant E."/>
            <person name="Veneault-Fourrey C."/>
            <person name="Joly D.L."/>
            <person name="Hacquard S."/>
            <person name="Amselem J."/>
            <person name="Cantarel B.L."/>
            <person name="Chiu R."/>
            <person name="Coutinho P.M."/>
            <person name="Feau N."/>
            <person name="Field M."/>
            <person name="Frey P."/>
            <person name="Gelhaye E."/>
            <person name="Goldberg J."/>
            <person name="Grabherr M.G."/>
            <person name="Kodira C.D."/>
            <person name="Kohler A."/>
            <person name="Kuees U."/>
            <person name="Lindquist E.A."/>
            <person name="Lucas S.M."/>
            <person name="Mago R."/>
            <person name="Mauceli E."/>
            <person name="Morin E."/>
            <person name="Murat C."/>
            <person name="Pangilinan J.L."/>
            <person name="Park R."/>
            <person name="Pearson M."/>
            <person name="Quesneville H."/>
            <person name="Rouhier N."/>
            <person name="Sakthikumar S."/>
            <person name="Salamov A.A."/>
            <person name="Schmutz J."/>
            <person name="Selles B."/>
            <person name="Shapiro H."/>
            <person name="Tanguay P."/>
            <person name="Tuskan G.A."/>
            <person name="Henrissat B."/>
            <person name="Van de Peer Y."/>
            <person name="Rouze P."/>
            <person name="Ellis J.G."/>
            <person name="Dodds P.N."/>
            <person name="Schein J.E."/>
            <person name="Zhong S."/>
            <person name="Hamelin R.C."/>
            <person name="Grigoriev I.V."/>
            <person name="Szabo L.J."/>
            <person name="Martin F."/>
        </authorList>
    </citation>
    <scope>NUCLEOTIDE SEQUENCE [LARGE SCALE GENOMIC DNA]</scope>
    <source>
        <strain evidence="2">98AG31 / pathotype 3-4-7</strain>
    </source>
</reference>
<dbReference type="VEuPathDB" id="FungiDB:MELLADRAFT_110576"/>
<dbReference type="KEGG" id="mlr:MELLADRAFT_110576"/>
<organism evidence="2">
    <name type="scientific">Melampsora larici-populina (strain 98AG31 / pathotype 3-4-7)</name>
    <name type="common">Poplar leaf rust fungus</name>
    <dbReference type="NCBI Taxonomy" id="747676"/>
    <lineage>
        <taxon>Eukaryota</taxon>
        <taxon>Fungi</taxon>
        <taxon>Dikarya</taxon>
        <taxon>Basidiomycota</taxon>
        <taxon>Pucciniomycotina</taxon>
        <taxon>Pucciniomycetes</taxon>
        <taxon>Pucciniales</taxon>
        <taxon>Melampsoraceae</taxon>
        <taxon>Melampsora</taxon>
    </lineage>
</organism>
<dbReference type="EMBL" id="GL883134">
    <property type="protein sequence ID" value="EGG01976.1"/>
    <property type="molecule type" value="Genomic_DNA"/>
</dbReference>
<proteinExistence type="predicted"/>
<dbReference type="Proteomes" id="UP000001072">
    <property type="component" value="Unassembled WGS sequence"/>
</dbReference>
<name>F4S092_MELLP</name>
<dbReference type="RefSeq" id="XP_007414810.1">
    <property type="nucleotide sequence ID" value="XM_007414748.1"/>
</dbReference>